<dbReference type="AlphaFoldDB" id="A0A8C7XD17"/>
<protein>
    <submittedName>
        <fullName evidence="1">Uncharacterized protein</fullName>
    </submittedName>
</protein>
<proteinExistence type="predicted"/>
<organism evidence="1 2">
    <name type="scientific">Oryzias sinensis</name>
    <name type="common">Chinese medaka</name>
    <dbReference type="NCBI Taxonomy" id="183150"/>
    <lineage>
        <taxon>Eukaryota</taxon>
        <taxon>Metazoa</taxon>
        <taxon>Chordata</taxon>
        <taxon>Craniata</taxon>
        <taxon>Vertebrata</taxon>
        <taxon>Euteleostomi</taxon>
        <taxon>Actinopterygii</taxon>
        <taxon>Neopterygii</taxon>
        <taxon>Teleostei</taxon>
        <taxon>Neoteleostei</taxon>
        <taxon>Acanthomorphata</taxon>
        <taxon>Ovalentaria</taxon>
        <taxon>Atherinomorphae</taxon>
        <taxon>Beloniformes</taxon>
        <taxon>Adrianichthyidae</taxon>
        <taxon>Oryziinae</taxon>
        <taxon>Oryzias</taxon>
    </lineage>
</organism>
<dbReference type="Proteomes" id="UP000694383">
    <property type="component" value="Unplaced"/>
</dbReference>
<dbReference type="Ensembl" id="ENSOSIT00000012474.1">
    <property type="protein sequence ID" value="ENSOSIP00000011757.1"/>
    <property type="gene ID" value="ENSOSIG00000006986.1"/>
</dbReference>
<sequence length="94" mass="11022">MRLNVPVMAYRSNKKRNHLNQKVKKPDYKVAYVQLVRRLTTHIQTLRSFRNNTNISVSMLLQLYYIQPHVLNKLQKSTGRGTGYYPVLSCNLLS</sequence>
<accession>A0A8C7XD17</accession>
<keyword evidence="2" id="KW-1185">Reference proteome</keyword>
<evidence type="ECO:0000313" key="2">
    <source>
        <dbReference type="Proteomes" id="UP000694383"/>
    </source>
</evidence>
<name>A0A8C7XD17_9TELE</name>
<reference evidence="1" key="1">
    <citation type="submission" date="2025-08" db="UniProtKB">
        <authorList>
            <consortium name="Ensembl"/>
        </authorList>
    </citation>
    <scope>IDENTIFICATION</scope>
</reference>
<reference evidence="1" key="2">
    <citation type="submission" date="2025-09" db="UniProtKB">
        <authorList>
            <consortium name="Ensembl"/>
        </authorList>
    </citation>
    <scope>IDENTIFICATION</scope>
</reference>
<evidence type="ECO:0000313" key="1">
    <source>
        <dbReference type="Ensembl" id="ENSOSIP00000011757.1"/>
    </source>
</evidence>